<sequence length="785" mass="87726">MYRLFFNLSLFAAICSVGFLVGESAAEPSVGNRLSFDRDIRPILSENCFACHGFDANAREADLRLDTRQGAIDDGGAIVPGDPMASLLVERISSTDHDEMMPPPESGRTLTAAQKEKLSQWIEQGAEYETHWAFTAPTAPMPPSIDGVAHPIDRFVRAKLDANGIAPSPPASPATLLRRVSLDLTGLPPTLAEVQAFEREVQTDSDAAYESLVNRLLASSHYGERWGRWWLDQARYADSHGYSIDGPREIWKFRDWVIDAINNDMPFDQFTIEQLAGDLLPQATTDQKIATGFHRNTQINQEGGVDPEQFRVDSIFDRVGTTGTVWLGLTIGCAQCHDHKFDPITQKDFYRMFAFLNNQDEPRLTVYPDDVDAPKLQAEKKRIESELQTIVTEHAESVAAWEQTVDDEDKGNQQLAKEVQKAIGVDARKRKLSDKLAILAASGVLDSLDEIKTKQARIAAIDRELAKGVSTMVLSERSTPRQTTVFIKGDFTRPAEPVQPGTPAVLHPLKSDQESATRLDLARWIVADENPLTSRVIANRIWQQYFGRGLVETDSDFGLQGTSPSHPELLDWLAVFFRESGWSMKQLHRQIVMSKTYRQSSVVRDDLKEVDPLNVLLARQNRLRIDAEIVRDVALVASGLFTPKIGGPPVFPPIPEGVMSLGQVRRSWNASQGEDRYRRGLYTFLYRATPPPALNVFDAPDGQSSCTRRIRSNTPLQALTLLNDAAFYEFAQALQKRIEDEGLESAFIRCTTRKPTQDELELLERLDSLGAARALLNLDETINRE</sequence>
<proteinExistence type="predicted"/>
<protein>
    <submittedName>
        <fullName evidence="4">Planctomycete cytochrome C</fullName>
    </submittedName>
</protein>
<organism evidence="4 5">
    <name type="scientific">Stieleria magnilauensis</name>
    <dbReference type="NCBI Taxonomy" id="2527963"/>
    <lineage>
        <taxon>Bacteria</taxon>
        <taxon>Pseudomonadati</taxon>
        <taxon>Planctomycetota</taxon>
        <taxon>Planctomycetia</taxon>
        <taxon>Pirellulales</taxon>
        <taxon>Pirellulaceae</taxon>
        <taxon>Stieleria</taxon>
    </lineage>
</organism>
<dbReference type="PANTHER" id="PTHR35889:SF3">
    <property type="entry name" value="F-BOX DOMAIN-CONTAINING PROTEIN"/>
    <property type="match status" value="1"/>
</dbReference>
<evidence type="ECO:0000259" key="2">
    <source>
        <dbReference type="Pfam" id="PF07587"/>
    </source>
</evidence>
<dbReference type="InterPro" id="IPR011444">
    <property type="entry name" value="DUF1549"/>
</dbReference>
<feature type="domain" description="Cytochrome C Planctomycete-type" evidence="3">
    <location>
        <begin position="48"/>
        <end position="105"/>
    </location>
</feature>
<evidence type="ECO:0000259" key="1">
    <source>
        <dbReference type="Pfam" id="PF07583"/>
    </source>
</evidence>
<gene>
    <name evidence="4" type="ORF">TBK1r_15500</name>
</gene>
<dbReference type="SUPFAM" id="SSF46626">
    <property type="entry name" value="Cytochrome c"/>
    <property type="match status" value="1"/>
</dbReference>
<dbReference type="RefSeq" id="WP_145208594.1">
    <property type="nucleotide sequence ID" value="NZ_CP036432.1"/>
</dbReference>
<reference evidence="4 5" key="1">
    <citation type="submission" date="2019-02" db="EMBL/GenBank/DDBJ databases">
        <title>Deep-cultivation of Planctomycetes and their phenomic and genomic characterization uncovers novel biology.</title>
        <authorList>
            <person name="Wiegand S."/>
            <person name="Jogler M."/>
            <person name="Boedeker C."/>
            <person name="Pinto D."/>
            <person name="Vollmers J."/>
            <person name="Rivas-Marin E."/>
            <person name="Kohn T."/>
            <person name="Peeters S.H."/>
            <person name="Heuer A."/>
            <person name="Rast P."/>
            <person name="Oberbeckmann S."/>
            <person name="Bunk B."/>
            <person name="Jeske O."/>
            <person name="Meyerdierks A."/>
            <person name="Storesund J.E."/>
            <person name="Kallscheuer N."/>
            <person name="Luecker S."/>
            <person name="Lage O.M."/>
            <person name="Pohl T."/>
            <person name="Merkel B.J."/>
            <person name="Hornburger P."/>
            <person name="Mueller R.-W."/>
            <person name="Bruemmer F."/>
            <person name="Labrenz M."/>
            <person name="Spormann A.M."/>
            <person name="Op den Camp H."/>
            <person name="Overmann J."/>
            <person name="Amann R."/>
            <person name="Jetten M.S.M."/>
            <person name="Mascher T."/>
            <person name="Medema M.H."/>
            <person name="Devos D.P."/>
            <person name="Kaster A.-K."/>
            <person name="Ovreas L."/>
            <person name="Rohde M."/>
            <person name="Galperin M.Y."/>
            <person name="Jogler C."/>
        </authorList>
    </citation>
    <scope>NUCLEOTIDE SEQUENCE [LARGE SCALE GENOMIC DNA]</scope>
    <source>
        <strain evidence="4 5">TBK1r</strain>
    </source>
</reference>
<dbReference type="Proteomes" id="UP000318081">
    <property type="component" value="Chromosome"/>
</dbReference>
<dbReference type="EMBL" id="CP036432">
    <property type="protein sequence ID" value="QDV82619.1"/>
    <property type="molecule type" value="Genomic_DNA"/>
</dbReference>
<dbReference type="Pfam" id="PF07587">
    <property type="entry name" value="PSD1"/>
    <property type="match status" value="1"/>
</dbReference>
<evidence type="ECO:0000313" key="4">
    <source>
        <dbReference type="EMBL" id="QDV82619.1"/>
    </source>
</evidence>
<dbReference type="InterPro" id="IPR011429">
    <property type="entry name" value="Cyt_c_Planctomycete-type"/>
</dbReference>
<dbReference type="InterPro" id="IPR022655">
    <property type="entry name" value="DUF1553"/>
</dbReference>
<name>A0ABX5XKU9_9BACT</name>
<feature type="domain" description="DUF1553" evidence="2">
    <location>
        <begin position="517"/>
        <end position="765"/>
    </location>
</feature>
<keyword evidence="5" id="KW-1185">Reference proteome</keyword>
<dbReference type="Pfam" id="PF07635">
    <property type="entry name" value="PSCyt1"/>
    <property type="match status" value="1"/>
</dbReference>
<evidence type="ECO:0000313" key="5">
    <source>
        <dbReference type="Proteomes" id="UP000318081"/>
    </source>
</evidence>
<accession>A0ABX5XKU9</accession>
<dbReference type="PANTHER" id="PTHR35889">
    <property type="entry name" value="CYCLOINULO-OLIGOSACCHARIDE FRUCTANOTRANSFERASE-RELATED"/>
    <property type="match status" value="1"/>
</dbReference>
<feature type="domain" description="DUF1549" evidence="1">
    <location>
        <begin position="151"/>
        <end position="360"/>
    </location>
</feature>
<dbReference type="InterPro" id="IPR036909">
    <property type="entry name" value="Cyt_c-like_dom_sf"/>
</dbReference>
<evidence type="ECO:0000259" key="3">
    <source>
        <dbReference type="Pfam" id="PF07635"/>
    </source>
</evidence>
<dbReference type="Pfam" id="PF07583">
    <property type="entry name" value="PSCyt2"/>
    <property type="match status" value="1"/>
</dbReference>